<dbReference type="RefSeq" id="WP_249697386.1">
    <property type="nucleotide sequence ID" value="NZ_JAMFLX010000001.1"/>
</dbReference>
<accession>A0ABT0PB89</accession>
<evidence type="ECO:0000313" key="3">
    <source>
        <dbReference type="Proteomes" id="UP001203338"/>
    </source>
</evidence>
<gene>
    <name evidence="2" type="ORF">M3P05_01120</name>
</gene>
<reference evidence="2 3" key="1">
    <citation type="submission" date="2022-05" db="EMBL/GenBank/DDBJ databases">
        <authorList>
            <person name="Park J.-S."/>
        </authorList>
    </citation>
    <scope>NUCLEOTIDE SEQUENCE [LARGE SCALE GENOMIC DNA]</scope>
    <source>
        <strain evidence="2 3">2012CJ34-2</strain>
    </source>
</reference>
<protein>
    <submittedName>
        <fullName evidence="2">Uncharacterized protein</fullName>
    </submittedName>
</protein>
<organism evidence="2 3">
    <name type="scientific">Parendozoicomonas callyspongiae</name>
    <dbReference type="NCBI Taxonomy" id="2942213"/>
    <lineage>
        <taxon>Bacteria</taxon>
        <taxon>Pseudomonadati</taxon>
        <taxon>Pseudomonadota</taxon>
        <taxon>Gammaproteobacteria</taxon>
        <taxon>Oceanospirillales</taxon>
        <taxon>Endozoicomonadaceae</taxon>
        <taxon>Parendozoicomonas</taxon>
    </lineage>
</organism>
<sequence>MFNMSDGQVLTGREQLQRQPLRKPTKPDQIRTFQQYQVQHHPAQISVGAVGRQLSDEDRKLLDKYEVTSDFLLDEFKRGCAESRKRNSSGESKVVHGLIVGSVYMSSGLLPAIGVEAAINVGTPLLSGGVRYVKSRYKGEVAVCDRVIQLQKAELEGFEESSDKQHKALKRCRDDLEDWFRDEDWFEGDFDEKSLKKMKVENQQNWDEDIEKVSEYEDKIQVACFEASANGECTEETPDGSAETQTQIKVYEATQEYHKEGCRNAEEVDNFIRAYPYLAGEMNHLLEQEEICHTQLRELTSDREKLLLIKQRM</sequence>
<feature type="region of interest" description="Disordered" evidence="1">
    <location>
        <begin position="1"/>
        <end position="27"/>
    </location>
</feature>
<dbReference type="EMBL" id="JAMFLX010000001">
    <property type="protein sequence ID" value="MCL6268553.1"/>
    <property type="molecule type" value="Genomic_DNA"/>
</dbReference>
<evidence type="ECO:0000256" key="1">
    <source>
        <dbReference type="SAM" id="MobiDB-lite"/>
    </source>
</evidence>
<proteinExistence type="predicted"/>
<name>A0ABT0PB89_9GAMM</name>
<evidence type="ECO:0000313" key="2">
    <source>
        <dbReference type="EMBL" id="MCL6268553.1"/>
    </source>
</evidence>
<comment type="caution">
    <text evidence="2">The sequence shown here is derived from an EMBL/GenBank/DDBJ whole genome shotgun (WGS) entry which is preliminary data.</text>
</comment>
<keyword evidence="3" id="KW-1185">Reference proteome</keyword>
<dbReference type="Proteomes" id="UP001203338">
    <property type="component" value="Unassembled WGS sequence"/>
</dbReference>